<feature type="region of interest" description="Disordered" evidence="1">
    <location>
        <begin position="1"/>
        <end position="54"/>
    </location>
</feature>
<organism evidence="2 3">
    <name type="scientific">Streptomyces bottropensis ATCC 25435</name>
    <dbReference type="NCBI Taxonomy" id="1054862"/>
    <lineage>
        <taxon>Bacteria</taxon>
        <taxon>Bacillati</taxon>
        <taxon>Actinomycetota</taxon>
        <taxon>Actinomycetes</taxon>
        <taxon>Kitasatosporales</taxon>
        <taxon>Streptomycetaceae</taxon>
        <taxon>Streptomyces</taxon>
    </lineage>
</organism>
<reference evidence="3" key="1">
    <citation type="journal article" date="2013" name="Genome Announc.">
        <title>Draft Genome Sequence of Streptomyces bottropensis ATCC 25435, a Bottromycin-Producing Actinomycete.</title>
        <authorList>
            <person name="Zhang H."/>
            <person name="Zhou W."/>
            <person name="Zhuang Y."/>
            <person name="Liang X."/>
            <person name="Liu T."/>
        </authorList>
    </citation>
    <scope>NUCLEOTIDE SEQUENCE [LARGE SCALE GENOMIC DNA]</scope>
    <source>
        <strain evidence="3">ATCC 25435</strain>
    </source>
</reference>
<gene>
    <name evidence="2" type="ORF">SBD_7859</name>
</gene>
<dbReference type="EMBL" id="KB405097">
    <property type="protein sequence ID" value="EMF51140.1"/>
    <property type="molecule type" value="Genomic_DNA"/>
</dbReference>
<evidence type="ECO:0000313" key="2">
    <source>
        <dbReference type="EMBL" id="EMF51140.1"/>
    </source>
</evidence>
<evidence type="ECO:0000256" key="1">
    <source>
        <dbReference type="SAM" id="MobiDB-lite"/>
    </source>
</evidence>
<dbReference type="AlphaFoldDB" id="M3FE95"/>
<proteinExistence type="predicted"/>
<sequence>MRTGGPFERGGVHLDRTQGGCPVAHPTMRPPPPDRSSEGNHPMSCMNSGVRPYG</sequence>
<name>M3FE95_9ACTN</name>
<accession>M3FE95</accession>
<evidence type="ECO:0000313" key="3">
    <source>
        <dbReference type="Proteomes" id="UP000030760"/>
    </source>
</evidence>
<protein>
    <submittedName>
        <fullName evidence="2">Uncharacterized protein</fullName>
    </submittedName>
</protein>
<dbReference type="Proteomes" id="UP000030760">
    <property type="component" value="Unassembled WGS sequence"/>
</dbReference>